<sequence>MRLTMAKAGFAGLTCLALSAGAYAQSASSCSGGSCNNNYNSSRGQLLDHKTTLRLSAAALASVLNASDSGRQLLQIAGTPACDLEIVYFRYRTIGGANEPTTASGALMIPSGGRACSGPRPALMYAHGTTTYRKYNLADLTQKDPGNGDGASEGISVAAMYAAQGYIVVASNYAGYAGSELSYHPYLNAQQQSADMIDSLRAARVALARADSGKAARENGKLFITGYSQGGHVAMATHRALQAAGINVTAASTGSGPYAMAATGDALVAGEVDLGSTIFTTLVATSYQNAYGNIYRRPGDLFEPTYARGIEDLLPSLTPIDTLIGNGKLPATALFNPYPPAAQFASLTPPTSPPLAPPELTPIFALGFGKGNLVRNSFRLGLLEDALVNPDGAFPYTTVAMAPAANPVAPLRQAFKRNDLRNWIPRAPVQLCGGRFDPTVFFFNATVQQAYWRNAKVPAGLTSVLDVDAPVAGPADPYAQIKQGFALAKATLAAQAVAAGATDGGASAVIEAYHGSLVAPFCMVAARGFFGNF</sequence>
<dbReference type="EMBL" id="CP062804">
    <property type="protein sequence ID" value="QOT80239.1"/>
    <property type="molecule type" value="Genomic_DNA"/>
</dbReference>
<name>A0A643G041_9BURK</name>
<dbReference type="GO" id="GO:0016042">
    <property type="term" value="P:lipid catabolic process"/>
    <property type="evidence" value="ECO:0007669"/>
    <property type="project" value="InterPro"/>
</dbReference>
<dbReference type="PANTHER" id="PTHR34853:SF1">
    <property type="entry name" value="LIPASE 5"/>
    <property type="match status" value="1"/>
</dbReference>
<dbReference type="InterPro" id="IPR029058">
    <property type="entry name" value="AB_hydrolase_fold"/>
</dbReference>
<dbReference type="InterPro" id="IPR005152">
    <property type="entry name" value="Lipase_secreted"/>
</dbReference>
<dbReference type="RefSeq" id="WP_150984373.1">
    <property type="nucleotide sequence ID" value="NZ_CP062804.1"/>
</dbReference>
<reference evidence="1 2" key="1">
    <citation type="submission" date="2020-10" db="EMBL/GenBank/DDBJ databases">
        <title>Complete genome sequence of Cupriavidus basilensis CCUG 49340T.</title>
        <authorList>
            <person name="Salva-Serra F."/>
            <person name="Donoso R.A."/>
            <person name="Cho K.H."/>
            <person name="Yoo J.A."/>
            <person name="Lee K."/>
            <person name="Yoon S.-H."/>
            <person name="Perez-Pantoja D."/>
            <person name="Moore E.R.B."/>
        </authorList>
    </citation>
    <scope>NUCLEOTIDE SEQUENCE [LARGE SCALE GENOMIC DNA]</scope>
    <source>
        <strain evidence="2">CCUG 49340</strain>
    </source>
</reference>
<organism evidence="1 2">
    <name type="scientific">Cupriavidus basilensis</name>
    <dbReference type="NCBI Taxonomy" id="68895"/>
    <lineage>
        <taxon>Bacteria</taxon>
        <taxon>Pseudomonadati</taxon>
        <taxon>Pseudomonadota</taxon>
        <taxon>Betaproteobacteria</taxon>
        <taxon>Burkholderiales</taxon>
        <taxon>Burkholderiaceae</taxon>
        <taxon>Cupriavidus</taxon>
    </lineage>
</organism>
<dbReference type="GeneID" id="98403708"/>
<dbReference type="PANTHER" id="PTHR34853">
    <property type="match status" value="1"/>
</dbReference>
<evidence type="ECO:0000313" key="1">
    <source>
        <dbReference type="EMBL" id="QOT80239.1"/>
    </source>
</evidence>
<dbReference type="PROSITE" id="PS51257">
    <property type="entry name" value="PROKAR_LIPOPROTEIN"/>
    <property type="match status" value="1"/>
</dbReference>
<dbReference type="SUPFAM" id="SSF53474">
    <property type="entry name" value="alpha/beta-Hydrolases"/>
    <property type="match status" value="1"/>
</dbReference>
<evidence type="ECO:0000313" key="2">
    <source>
        <dbReference type="Proteomes" id="UP000397656"/>
    </source>
</evidence>
<gene>
    <name evidence="1" type="ORF">F7R26_022505</name>
</gene>
<accession>A0A643G041</accession>
<dbReference type="Gene3D" id="3.40.50.1820">
    <property type="entry name" value="alpha/beta hydrolase"/>
    <property type="match status" value="1"/>
</dbReference>
<proteinExistence type="predicted"/>
<keyword evidence="1" id="KW-0378">Hydrolase</keyword>
<dbReference type="GO" id="GO:0004806">
    <property type="term" value="F:triacylglycerol lipase activity"/>
    <property type="evidence" value="ECO:0007669"/>
    <property type="project" value="InterPro"/>
</dbReference>
<dbReference type="AlphaFoldDB" id="A0A643G041"/>
<protein>
    <submittedName>
        <fullName evidence="1">Alpha/beta hydrolase</fullName>
    </submittedName>
</protein>
<dbReference type="Proteomes" id="UP000397656">
    <property type="component" value="Chromosome 2"/>
</dbReference>